<accession>A0A1E7K457</accession>
<organism evidence="2 3">
    <name type="scientific">Streptomyces qinglanensis</name>
    <dbReference type="NCBI Taxonomy" id="943816"/>
    <lineage>
        <taxon>Bacteria</taxon>
        <taxon>Bacillati</taxon>
        <taxon>Actinomycetota</taxon>
        <taxon>Actinomycetes</taxon>
        <taxon>Kitasatosporales</taxon>
        <taxon>Streptomycetaceae</taxon>
        <taxon>Streptomyces</taxon>
    </lineage>
</organism>
<gene>
    <name evidence="2" type="ORF">AN217_13540</name>
</gene>
<proteinExistence type="predicted"/>
<dbReference type="EMBL" id="LJGV01000022">
    <property type="protein sequence ID" value="OEU98675.1"/>
    <property type="molecule type" value="Genomic_DNA"/>
</dbReference>
<reference evidence="2 3" key="1">
    <citation type="journal article" date="2016" name="Front. Microbiol.">
        <title>Comparative Genomics Analysis of Streptomyces Species Reveals Their Adaptation to the Marine Environment and Their Diversity at the Genomic Level.</title>
        <authorList>
            <person name="Tian X."/>
            <person name="Zhang Z."/>
            <person name="Yang T."/>
            <person name="Chen M."/>
            <person name="Li J."/>
            <person name="Chen F."/>
            <person name="Yang J."/>
            <person name="Li W."/>
            <person name="Zhang B."/>
            <person name="Zhang Z."/>
            <person name="Wu J."/>
            <person name="Zhang C."/>
            <person name="Long L."/>
            <person name="Xiao J."/>
        </authorList>
    </citation>
    <scope>NUCLEOTIDE SEQUENCE [LARGE SCALE GENOMIC DNA]</scope>
    <source>
        <strain evidence="2 3">SCSIO M10379</strain>
    </source>
</reference>
<feature type="compositionally biased region" description="Polar residues" evidence="1">
    <location>
        <begin position="441"/>
        <end position="453"/>
    </location>
</feature>
<evidence type="ECO:0000313" key="2">
    <source>
        <dbReference type="EMBL" id="OEU98675.1"/>
    </source>
</evidence>
<comment type="caution">
    <text evidence="2">The sequence shown here is derived from an EMBL/GenBank/DDBJ whole genome shotgun (WGS) entry which is preliminary data.</text>
</comment>
<dbReference type="RefSeq" id="WP_069991746.1">
    <property type="nucleotide sequence ID" value="NZ_LJGV01000022.1"/>
</dbReference>
<evidence type="ECO:0000256" key="1">
    <source>
        <dbReference type="SAM" id="MobiDB-lite"/>
    </source>
</evidence>
<dbReference type="Proteomes" id="UP000175829">
    <property type="component" value="Unassembled WGS sequence"/>
</dbReference>
<name>A0A1E7K457_9ACTN</name>
<evidence type="ECO:0000313" key="3">
    <source>
        <dbReference type="Proteomes" id="UP000175829"/>
    </source>
</evidence>
<dbReference type="PATRIC" id="fig|943816.4.peg.2149"/>
<sequence length="704" mass="79147">MAKDRLSYQELNELNLDKLEDLIKAWKWASEEMGEITSDEEGDSFALLKSKTRKARWHGENAGVTKGFVTNVAGEFEDARQQFETIHTVLGNALKELRKHKKDLKGEVQAVLADLNVWVREDGHLTEPPSSSAGATDPPKQRDYDEAKARINKILQDAAVTDRFYARQLKFHARGKYNIAGDRYRGRKTEEKRQALAAADKAAEAAKGGKVKSVNELLRNYQDNKDFAERFATKMGGKGSLQYWLETAQRAGEPGISADERDTVRELQNNLSSTFATATRVDSAAMDKWENDIVKLGPRPFVTREHDTVYGFQIMSSLMGEGKYDGKFLDKYGDRMREFEKARGLLPEKLYDPNTSATLLDLNGKGPGTNPDPMTNYLKAVSHNPEYATNLFADEEKAREILNRDYYNDADPYNPDKEPMPSREALGDAMYAGATGMNPDDPTTSFEEQSSSDMRPDQKVVYEQELKLLAGMKNDFPPEIRDDMAKVIGNHGDDALETMADPGTSDQKQRLLEVSKQISRSQDSYQLLNTGMNHAMVNEIHAETENPANSITKSGRVIGFLEEARYQAIDDKKQSDLRDASWDNLNKWYAAPATANTLVGTVFPPYGKFAGGHVDHGLFLVTKAMTEDEQDRINENATLENTKIRYLNDKRISALAQEWDSVNSDWANKPEHEGEGWDGEYGCREKFYSAADHGKLDHRARVGD</sequence>
<dbReference type="AlphaFoldDB" id="A0A1E7K457"/>
<feature type="region of interest" description="Disordered" evidence="1">
    <location>
        <begin position="123"/>
        <end position="143"/>
    </location>
</feature>
<feature type="region of interest" description="Disordered" evidence="1">
    <location>
        <begin position="434"/>
        <end position="456"/>
    </location>
</feature>
<protein>
    <submittedName>
        <fullName evidence="2">Uncharacterized protein</fullName>
    </submittedName>
</protein>